<protein>
    <recommendedName>
        <fullName evidence="5">Secreted protein</fullName>
    </recommendedName>
</protein>
<proteinExistence type="predicted"/>
<evidence type="ECO:0008006" key="5">
    <source>
        <dbReference type="Google" id="ProtNLM"/>
    </source>
</evidence>
<evidence type="ECO:0000256" key="2">
    <source>
        <dbReference type="SAM" id="SignalP"/>
    </source>
</evidence>
<dbReference type="EMBL" id="BMFK01000001">
    <property type="protein sequence ID" value="GGE57540.1"/>
    <property type="molecule type" value="Genomic_DNA"/>
</dbReference>
<evidence type="ECO:0000313" key="3">
    <source>
        <dbReference type="EMBL" id="GGE57540.1"/>
    </source>
</evidence>
<name>A0A917EKK3_9BACI</name>
<feature type="chain" id="PRO_5039108247" description="Secreted protein" evidence="2">
    <location>
        <begin position="23"/>
        <end position="74"/>
    </location>
</feature>
<evidence type="ECO:0000256" key="1">
    <source>
        <dbReference type="SAM" id="MobiDB-lite"/>
    </source>
</evidence>
<gene>
    <name evidence="3" type="ORF">GCM10007140_04910</name>
</gene>
<comment type="caution">
    <text evidence="3">The sequence shown here is derived from an EMBL/GenBank/DDBJ whole genome shotgun (WGS) entry which is preliminary data.</text>
</comment>
<keyword evidence="4" id="KW-1185">Reference proteome</keyword>
<feature type="region of interest" description="Disordered" evidence="1">
    <location>
        <begin position="38"/>
        <end position="74"/>
    </location>
</feature>
<organism evidence="3 4">
    <name type="scientific">Priestia taiwanensis</name>
    <dbReference type="NCBI Taxonomy" id="1347902"/>
    <lineage>
        <taxon>Bacteria</taxon>
        <taxon>Bacillati</taxon>
        <taxon>Bacillota</taxon>
        <taxon>Bacilli</taxon>
        <taxon>Bacillales</taxon>
        <taxon>Bacillaceae</taxon>
        <taxon>Priestia</taxon>
    </lineage>
</organism>
<keyword evidence="2" id="KW-0732">Signal</keyword>
<feature type="signal peptide" evidence="2">
    <location>
        <begin position="1"/>
        <end position="22"/>
    </location>
</feature>
<sequence length="74" mass="8302">MKKLIKYFALCLVFFAGGIAITDDYSRTNNNESAFSMLDPEDPPGQKINMLDPEDPPGQKINMFDPEDPPGYTM</sequence>
<reference evidence="3" key="2">
    <citation type="submission" date="2020-09" db="EMBL/GenBank/DDBJ databases">
        <authorList>
            <person name="Sun Q."/>
            <person name="Zhou Y."/>
        </authorList>
    </citation>
    <scope>NUCLEOTIDE SEQUENCE</scope>
    <source>
        <strain evidence="3">CGMCC 1.12698</strain>
    </source>
</reference>
<dbReference type="RefSeq" id="WP_188386860.1">
    <property type="nucleotide sequence ID" value="NZ_BMFK01000001.1"/>
</dbReference>
<dbReference type="AlphaFoldDB" id="A0A917EKK3"/>
<accession>A0A917EKK3</accession>
<evidence type="ECO:0000313" key="4">
    <source>
        <dbReference type="Proteomes" id="UP000605259"/>
    </source>
</evidence>
<reference evidence="3" key="1">
    <citation type="journal article" date="2014" name="Int. J. Syst. Evol. Microbiol.">
        <title>Complete genome sequence of Corynebacterium casei LMG S-19264T (=DSM 44701T), isolated from a smear-ripened cheese.</title>
        <authorList>
            <consortium name="US DOE Joint Genome Institute (JGI-PGF)"/>
            <person name="Walter F."/>
            <person name="Albersmeier A."/>
            <person name="Kalinowski J."/>
            <person name="Ruckert C."/>
        </authorList>
    </citation>
    <scope>NUCLEOTIDE SEQUENCE</scope>
    <source>
        <strain evidence="3">CGMCC 1.12698</strain>
    </source>
</reference>
<dbReference type="Proteomes" id="UP000605259">
    <property type="component" value="Unassembled WGS sequence"/>
</dbReference>